<accession>A0A2W2B1E6</accession>
<dbReference type="InterPro" id="IPR013766">
    <property type="entry name" value="Thioredoxin_domain"/>
</dbReference>
<proteinExistence type="predicted"/>
<dbReference type="PANTHER" id="PTHR42852:SF17">
    <property type="entry name" value="THIOREDOXIN-LIKE PROTEIN HI_1115"/>
    <property type="match status" value="1"/>
</dbReference>
<feature type="compositionally biased region" description="Basic and acidic residues" evidence="1">
    <location>
        <begin position="100"/>
        <end position="122"/>
    </location>
</feature>
<keyword evidence="4" id="KW-1185">Reference proteome</keyword>
<name>A0A2W2B1E6_9ACTN</name>
<organism evidence="3 4">
    <name type="scientific">Jiangella anatolica</name>
    <dbReference type="NCBI Taxonomy" id="2670374"/>
    <lineage>
        <taxon>Bacteria</taxon>
        <taxon>Bacillati</taxon>
        <taxon>Actinomycetota</taxon>
        <taxon>Actinomycetes</taxon>
        <taxon>Jiangellales</taxon>
        <taxon>Jiangellaceae</taxon>
        <taxon>Jiangella</taxon>
    </lineage>
</organism>
<dbReference type="PANTHER" id="PTHR42852">
    <property type="entry name" value="THIOL:DISULFIDE INTERCHANGE PROTEIN DSBE"/>
    <property type="match status" value="1"/>
</dbReference>
<gene>
    <name evidence="3" type="ORF">C1I92_22105</name>
</gene>
<feature type="domain" description="Thioredoxin" evidence="2">
    <location>
        <begin position="205"/>
        <end position="345"/>
    </location>
</feature>
<reference evidence="3 4" key="1">
    <citation type="submission" date="2018-01" db="EMBL/GenBank/DDBJ databases">
        <title>Draft genome sequence of Jiangella sp. GTF31.</title>
        <authorList>
            <person name="Sahin N."/>
            <person name="Ay H."/>
            <person name="Saygin H."/>
        </authorList>
    </citation>
    <scope>NUCLEOTIDE SEQUENCE [LARGE SCALE GENOMIC DNA]</scope>
    <source>
        <strain evidence="3 4">GTF31</strain>
    </source>
</reference>
<dbReference type="InterPro" id="IPR000866">
    <property type="entry name" value="AhpC/TSA"/>
</dbReference>
<feature type="compositionally biased region" description="Low complexity" evidence="1">
    <location>
        <begin position="58"/>
        <end position="72"/>
    </location>
</feature>
<feature type="region of interest" description="Disordered" evidence="1">
    <location>
        <begin position="46"/>
        <end position="130"/>
    </location>
</feature>
<dbReference type="GO" id="GO:0016491">
    <property type="term" value="F:oxidoreductase activity"/>
    <property type="evidence" value="ECO:0007669"/>
    <property type="project" value="InterPro"/>
</dbReference>
<protein>
    <recommendedName>
        <fullName evidence="2">Thioredoxin domain-containing protein</fullName>
    </recommendedName>
</protein>
<feature type="compositionally biased region" description="Basic residues" evidence="1">
    <location>
        <begin position="79"/>
        <end position="99"/>
    </location>
</feature>
<dbReference type="Proteomes" id="UP000248764">
    <property type="component" value="Unassembled WGS sequence"/>
</dbReference>
<evidence type="ECO:0000256" key="1">
    <source>
        <dbReference type="SAM" id="MobiDB-lite"/>
    </source>
</evidence>
<dbReference type="PROSITE" id="PS51352">
    <property type="entry name" value="THIOREDOXIN_2"/>
    <property type="match status" value="1"/>
</dbReference>
<evidence type="ECO:0000313" key="4">
    <source>
        <dbReference type="Proteomes" id="UP000248764"/>
    </source>
</evidence>
<dbReference type="AlphaFoldDB" id="A0A2W2B1E6"/>
<evidence type="ECO:0000313" key="3">
    <source>
        <dbReference type="EMBL" id="PZF81215.1"/>
    </source>
</evidence>
<dbReference type="GO" id="GO:0016209">
    <property type="term" value="F:antioxidant activity"/>
    <property type="evidence" value="ECO:0007669"/>
    <property type="project" value="InterPro"/>
</dbReference>
<dbReference type="EMBL" id="POTW01000063">
    <property type="protein sequence ID" value="PZF81215.1"/>
    <property type="molecule type" value="Genomic_DNA"/>
</dbReference>
<evidence type="ECO:0000259" key="2">
    <source>
        <dbReference type="PROSITE" id="PS51352"/>
    </source>
</evidence>
<sequence>MPGFPGEVTACASSAQRGGARRRDGLGDAGGVLRLVRHDGVVRCRRRRRAGADPRRQPAPARRAVQRGGRVPLDPRRGDVHRRGRRRRRGRPRRAARRHRGEDDGRQLPRGHAAADDVRDGGPGRGADLAGRLRVRRRRRLRRADRGGRGRWTDRRGVDLVRRVLTGLVVAVLALAGCSGSSDDAAVSFDLPGDVPDDVTFIEAPSTAPPAPSFELELLDGSTLDLAEQWEQRPVVLVFFESFCELCAQQQADVTALSEEYRDAVLFVGVASASSAEDAAEYVREHDIAYPVGLDPDGETFRRYGVDEPPLVALVARGGQLVRGWPGGVADLGSQLTEFVVEPRS</sequence>
<dbReference type="Gene3D" id="3.40.30.10">
    <property type="entry name" value="Glutaredoxin"/>
    <property type="match status" value="1"/>
</dbReference>
<dbReference type="CDD" id="cd02966">
    <property type="entry name" value="TlpA_like_family"/>
    <property type="match status" value="1"/>
</dbReference>
<dbReference type="SUPFAM" id="SSF52833">
    <property type="entry name" value="Thioredoxin-like"/>
    <property type="match status" value="1"/>
</dbReference>
<dbReference type="InterPro" id="IPR036249">
    <property type="entry name" value="Thioredoxin-like_sf"/>
</dbReference>
<comment type="caution">
    <text evidence="3">The sequence shown here is derived from an EMBL/GenBank/DDBJ whole genome shotgun (WGS) entry which is preliminary data.</text>
</comment>
<dbReference type="InterPro" id="IPR050553">
    <property type="entry name" value="Thioredoxin_ResA/DsbE_sf"/>
</dbReference>
<dbReference type="Pfam" id="PF00578">
    <property type="entry name" value="AhpC-TSA"/>
    <property type="match status" value="1"/>
</dbReference>